<dbReference type="Proteomes" id="UP000054481">
    <property type="component" value="Unassembled WGS sequence"/>
</dbReference>
<evidence type="ECO:0000256" key="5">
    <source>
        <dbReference type="ARBA" id="ARBA00022833"/>
    </source>
</evidence>
<dbReference type="SMART" id="SM00355">
    <property type="entry name" value="ZnF_C2H2"/>
    <property type="match status" value="2"/>
</dbReference>
<keyword evidence="6" id="KW-0539">Nucleus</keyword>
<keyword evidence="3" id="KW-0677">Repeat</keyword>
<gene>
    <name evidence="10" type="ORF">HIM_06092</name>
</gene>
<dbReference type="InterPro" id="IPR007219">
    <property type="entry name" value="XnlR_reg_dom"/>
</dbReference>
<dbReference type="EMBL" id="KQ030525">
    <property type="protein sequence ID" value="KJZ74496.1"/>
    <property type="molecule type" value="Genomic_DNA"/>
</dbReference>
<dbReference type="InterPro" id="IPR036236">
    <property type="entry name" value="Znf_C2H2_sf"/>
</dbReference>
<evidence type="ECO:0000256" key="2">
    <source>
        <dbReference type="ARBA" id="ARBA00022723"/>
    </source>
</evidence>
<dbReference type="PROSITE" id="PS00028">
    <property type="entry name" value="ZINC_FINGER_C2H2_1"/>
    <property type="match status" value="2"/>
</dbReference>
<evidence type="ECO:0000259" key="9">
    <source>
        <dbReference type="PROSITE" id="PS50157"/>
    </source>
</evidence>
<feature type="compositionally biased region" description="Polar residues" evidence="8">
    <location>
        <begin position="133"/>
        <end position="151"/>
    </location>
</feature>
<feature type="compositionally biased region" description="Polar residues" evidence="8">
    <location>
        <begin position="1"/>
        <end position="10"/>
    </location>
</feature>
<feature type="region of interest" description="Disordered" evidence="8">
    <location>
        <begin position="124"/>
        <end position="177"/>
    </location>
</feature>
<dbReference type="OrthoDB" id="1405595at2759"/>
<protein>
    <recommendedName>
        <fullName evidence="9">C2H2-type domain-containing protein</fullName>
    </recommendedName>
</protein>
<dbReference type="GO" id="GO:0006351">
    <property type="term" value="P:DNA-templated transcription"/>
    <property type="evidence" value="ECO:0007669"/>
    <property type="project" value="InterPro"/>
</dbReference>
<dbReference type="PROSITE" id="PS50157">
    <property type="entry name" value="ZINC_FINGER_C2H2_2"/>
    <property type="match status" value="2"/>
</dbReference>
<reference evidence="10 11" key="1">
    <citation type="journal article" date="2014" name="Genome Biol. Evol.">
        <title>Comparative genomics and transcriptomics analyses reveal divergent lifestyle features of nematode endoparasitic fungus Hirsutella minnesotensis.</title>
        <authorList>
            <person name="Lai Y."/>
            <person name="Liu K."/>
            <person name="Zhang X."/>
            <person name="Zhang X."/>
            <person name="Li K."/>
            <person name="Wang N."/>
            <person name="Shu C."/>
            <person name="Wu Y."/>
            <person name="Wang C."/>
            <person name="Bushley K.E."/>
            <person name="Xiang M."/>
            <person name="Liu X."/>
        </authorList>
    </citation>
    <scope>NUCLEOTIDE SEQUENCE [LARGE SCALE GENOMIC DNA]</scope>
    <source>
        <strain evidence="10 11">3608</strain>
    </source>
</reference>
<feature type="domain" description="C2H2-type" evidence="9">
    <location>
        <begin position="29"/>
        <end position="58"/>
    </location>
</feature>
<dbReference type="GO" id="GO:0000981">
    <property type="term" value="F:DNA-binding transcription factor activity, RNA polymerase II-specific"/>
    <property type="evidence" value="ECO:0007669"/>
    <property type="project" value="InterPro"/>
</dbReference>
<sequence length="853" mass="95938">MASQQTTASVSARDAGYKRASRKGAPRRFACDHPGCDKIYSRAEHLQRHQLNHNPKEIFQCDVGGCDQKFVRLDLLARHKKRHTAAYTPRNRIPSFDISYDSTTPSRVFQYTPRFHPPLYPQSASTALHGKSIPTTPGSGRGQSFATSTPFYTGPRTNEKAWSSSMEGGAAQDRRGVPMLGDERGVYGDHIAASYNICTPAADIRSTLSADEQLGSGRFTAWLFDPRTTSDDLNMASFPFLEGGLDSAFGNLMQYDTESLQKSSPIDQNSRGSDLSGLWLTEARRQEILRWFRVFRAKQPTYESSMAHLIFEMNGDLPAVSLEMLHDCLGEFWDNISSRMPVVHQNTFAAQTCPIFLLLVMIALGAASLHSRDTTDRFTEFGTFGDAIIDSIRWEILTSDDATPPISLWVAQALLLLEFYEKMYSSRRFHERAHVYHSVFLTLLRRGSPLIGRTGSETPQEHVDQCSNRNAPNTMLTSTGWWRRWAERESMHRVVYSAFMLDIVHAAMFGHTADMAAHEIRLLLPCDDDQWNAASPETVRQLEGHCERISFLDGLKSVLHGKGIKMSPFGRMAITAGLLSVGWHMARKETQHKWLEIRITPAETQDSWRGVLAKALGKWKQRVDAATSAPSKQAAGPRTPSNGPIESPHVLFHLVHISLHTDIIDCQVYARAERLLGRKVATMDYDNAVRRMNAWAEQASSRHAVLHAFKLLHHVLVQPRHRKRGGARFAESPMVHYSIRDEMDPHRPWIMYYAVLTIWAFVQAVGRPPGEGFPLRPSQVGHSTYARMAEYLSWVAGMSELREADAATLYEGLPELLDVVEGILEEAETELLQEARERLGVCRDMLMGGCTRS</sequence>
<keyword evidence="4 7" id="KW-0863">Zinc-finger</keyword>
<dbReference type="InterPro" id="IPR013087">
    <property type="entry name" value="Znf_C2H2_type"/>
</dbReference>
<dbReference type="GO" id="GO:0008270">
    <property type="term" value="F:zinc ion binding"/>
    <property type="evidence" value="ECO:0007669"/>
    <property type="project" value="UniProtKB-KW"/>
</dbReference>
<feature type="domain" description="C2H2-type" evidence="9">
    <location>
        <begin position="59"/>
        <end position="88"/>
    </location>
</feature>
<dbReference type="AlphaFoldDB" id="A0A0F7ZJK5"/>
<dbReference type="InterPro" id="IPR051059">
    <property type="entry name" value="VerF-like"/>
</dbReference>
<comment type="subcellular location">
    <subcellularLocation>
        <location evidence="1">Nucleus</location>
    </subcellularLocation>
</comment>
<dbReference type="PANTHER" id="PTHR40626">
    <property type="entry name" value="MIP31509P"/>
    <property type="match status" value="1"/>
</dbReference>
<dbReference type="Gene3D" id="3.30.160.60">
    <property type="entry name" value="Classic Zinc Finger"/>
    <property type="match status" value="1"/>
</dbReference>
<dbReference type="PANTHER" id="PTHR40626:SF11">
    <property type="entry name" value="ZINC FINGER PROTEIN YPR022C"/>
    <property type="match status" value="1"/>
</dbReference>
<keyword evidence="2" id="KW-0479">Metal-binding</keyword>
<evidence type="ECO:0000313" key="11">
    <source>
        <dbReference type="Proteomes" id="UP000054481"/>
    </source>
</evidence>
<dbReference type="Pfam" id="PF00096">
    <property type="entry name" value="zf-C2H2"/>
    <property type="match status" value="2"/>
</dbReference>
<proteinExistence type="predicted"/>
<dbReference type="GO" id="GO:0005634">
    <property type="term" value="C:nucleus"/>
    <property type="evidence" value="ECO:0007669"/>
    <property type="project" value="UniProtKB-SubCell"/>
</dbReference>
<evidence type="ECO:0000256" key="8">
    <source>
        <dbReference type="SAM" id="MobiDB-lite"/>
    </source>
</evidence>
<evidence type="ECO:0000256" key="7">
    <source>
        <dbReference type="PROSITE-ProRule" id="PRU00042"/>
    </source>
</evidence>
<dbReference type="GO" id="GO:0000785">
    <property type="term" value="C:chromatin"/>
    <property type="evidence" value="ECO:0007669"/>
    <property type="project" value="TreeGrafter"/>
</dbReference>
<evidence type="ECO:0000256" key="1">
    <source>
        <dbReference type="ARBA" id="ARBA00004123"/>
    </source>
</evidence>
<evidence type="ECO:0000313" key="10">
    <source>
        <dbReference type="EMBL" id="KJZ74496.1"/>
    </source>
</evidence>
<keyword evidence="11" id="KW-1185">Reference proteome</keyword>
<organism evidence="10 11">
    <name type="scientific">Hirsutella minnesotensis 3608</name>
    <dbReference type="NCBI Taxonomy" id="1043627"/>
    <lineage>
        <taxon>Eukaryota</taxon>
        <taxon>Fungi</taxon>
        <taxon>Dikarya</taxon>
        <taxon>Ascomycota</taxon>
        <taxon>Pezizomycotina</taxon>
        <taxon>Sordariomycetes</taxon>
        <taxon>Hypocreomycetidae</taxon>
        <taxon>Hypocreales</taxon>
        <taxon>Ophiocordycipitaceae</taxon>
        <taxon>Hirsutella</taxon>
    </lineage>
</organism>
<dbReference type="CDD" id="cd12148">
    <property type="entry name" value="fungal_TF_MHR"/>
    <property type="match status" value="1"/>
</dbReference>
<name>A0A0F7ZJK5_9HYPO</name>
<dbReference type="SUPFAM" id="SSF57667">
    <property type="entry name" value="beta-beta-alpha zinc fingers"/>
    <property type="match status" value="2"/>
</dbReference>
<dbReference type="GO" id="GO:0000978">
    <property type="term" value="F:RNA polymerase II cis-regulatory region sequence-specific DNA binding"/>
    <property type="evidence" value="ECO:0007669"/>
    <property type="project" value="InterPro"/>
</dbReference>
<evidence type="ECO:0000256" key="6">
    <source>
        <dbReference type="ARBA" id="ARBA00023242"/>
    </source>
</evidence>
<feature type="region of interest" description="Disordered" evidence="8">
    <location>
        <begin position="1"/>
        <end position="26"/>
    </location>
</feature>
<dbReference type="Pfam" id="PF04082">
    <property type="entry name" value="Fungal_trans"/>
    <property type="match status" value="1"/>
</dbReference>
<evidence type="ECO:0000256" key="3">
    <source>
        <dbReference type="ARBA" id="ARBA00022737"/>
    </source>
</evidence>
<accession>A0A0F7ZJK5</accession>
<evidence type="ECO:0000256" key="4">
    <source>
        <dbReference type="ARBA" id="ARBA00022771"/>
    </source>
</evidence>
<keyword evidence="5" id="KW-0862">Zinc</keyword>